<dbReference type="PANTHER" id="PTHR43037">
    <property type="entry name" value="UNNAMED PRODUCT-RELATED"/>
    <property type="match status" value="1"/>
</dbReference>
<dbReference type="InterPro" id="IPR029058">
    <property type="entry name" value="AB_hydrolase_fold"/>
</dbReference>
<name>A0ABS2HFS8_9VIBR</name>
<dbReference type="InterPro" id="IPR050955">
    <property type="entry name" value="Plant_Biomass_Hydrol_Est"/>
</dbReference>
<keyword evidence="5" id="KW-1185">Reference proteome</keyword>
<keyword evidence="1" id="KW-0732">Signal</keyword>
<organism evidence="4 5">
    <name type="scientific">Vibrio ulleungensis</name>
    <dbReference type="NCBI Taxonomy" id="2807619"/>
    <lineage>
        <taxon>Bacteria</taxon>
        <taxon>Pseudomonadati</taxon>
        <taxon>Pseudomonadota</taxon>
        <taxon>Gammaproteobacteria</taxon>
        <taxon>Vibrionales</taxon>
        <taxon>Vibrionaceae</taxon>
        <taxon>Vibrio</taxon>
    </lineage>
</organism>
<dbReference type="GO" id="GO:0016787">
    <property type="term" value="F:hydrolase activity"/>
    <property type="evidence" value="ECO:0007669"/>
    <property type="project" value="UniProtKB-KW"/>
</dbReference>
<reference evidence="4 5" key="1">
    <citation type="submission" date="2021-02" db="EMBL/GenBank/DDBJ databases">
        <authorList>
            <person name="Park J.-S."/>
        </authorList>
    </citation>
    <scope>NUCLEOTIDE SEQUENCE [LARGE SCALE GENOMIC DNA]</scope>
    <source>
        <strain evidence="4 5">188UL20-2</strain>
    </source>
</reference>
<evidence type="ECO:0000259" key="3">
    <source>
        <dbReference type="Pfam" id="PF02230"/>
    </source>
</evidence>
<sequence>MKPTTALWLTVGVFSALLTGCNSSSSPKPESTPSASISTATCETELTQGRCVASTDGVNDRGYYEYIADSVTDESPALLISLHGFGNNIDFVTEFAHGKSLSEAQGYVYVAPQSFKQTDGGSAWNGPTACCWFDRFNPAGVPEPDDKAFLKNIIDQQVADNNVDPNRVFIMGHSNGGFMALRTACEMSEKVTAVVSIAGLMRPDVDQCQPENPVSVLQIHGEADQTVSYLGNTFNARLLAMASADAVVGRWAQINQCDATPTASSTIDLTESDVVGGIGDPRHPLLLTTRQAQVSQYQQCANDTSVQLATIEQGTHVPEFIESQFIDLVGRFLEDYGTRTISTVTDVADMAEPIVFDVQHYAITPLNRKALSLSSPSEAFGIAKMTRVNDDTVHFELNLYDIDPATITSIAINSDANGNADSELIELFAGTSYAFQGQSLFGLAALSQTAFDAANQPYLLIKTTNNTAGELSGNIVFDRALLPTQQMATLSGGSGETADVTLSWNGRGNMSYSLALEGVDSNNITSITINPVGSDEAVLNLYPIPSGFPDPDDFAGINAVKPELEALYGSVDWVGTILDDGGLQFVRNSATSAELSSTLEIKSGTQGVYEQMLAYPELFEVIVDTNAQSAQLTGTLTP</sequence>
<proteinExistence type="predicted"/>
<dbReference type="PANTHER" id="PTHR43037:SF5">
    <property type="entry name" value="FERULOYL ESTERASE"/>
    <property type="match status" value="1"/>
</dbReference>
<evidence type="ECO:0000256" key="2">
    <source>
        <dbReference type="ARBA" id="ARBA00022801"/>
    </source>
</evidence>
<evidence type="ECO:0000256" key="1">
    <source>
        <dbReference type="ARBA" id="ARBA00022729"/>
    </source>
</evidence>
<dbReference type="RefSeq" id="WP_205156619.1">
    <property type="nucleotide sequence ID" value="NZ_JAFEUM010000001.1"/>
</dbReference>
<feature type="domain" description="Phospholipase/carboxylesterase/thioesterase" evidence="3">
    <location>
        <begin position="73"/>
        <end position="235"/>
    </location>
</feature>
<evidence type="ECO:0000313" key="5">
    <source>
        <dbReference type="Proteomes" id="UP000809621"/>
    </source>
</evidence>
<evidence type="ECO:0000313" key="4">
    <source>
        <dbReference type="EMBL" id="MBM7034973.1"/>
    </source>
</evidence>
<dbReference type="Proteomes" id="UP000809621">
    <property type="component" value="Unassembled WGS sequence"/>
</dbReference>
<dbReference type="SUPFAM" id="SSF53474">
    <property type="entry name" value="alpha/beta-Hydrolases"/>
    <property type="match status" value="1"/>
</dbReference>
<dbReference type="Gene3D" id="3.40.50.1820">
    <property type="entry name" value="alpha/beta hydrolase"/>
    <property type="match status" value="1"/>
</dbReference>
<protein>
    <submittedName>
        <fullName evidence="4">Alpha/beta hydrolase fold domain-containing protein</fullName>
    </submittedName>
</protein>
<dbReference type="EMBL" id="JAFEUM010000001">
    <property type="protein sequence ID" value="MBM7034973.1"/>
    <property type="molecule type" value="Genomic_DNA"/>
</dbReference>
<dbReference type="PROSITE" id="PS51257">
    <property type="entry name" value="PROKAR_LIPOPROTEIN"/>
    <property type="match status" value="1"/>
</dbReference>
<dbReference type="InterPro" id="IPR003140">
    <property type="entry name" value="PLipase/COase/thioEstase"/>
</dbReference>
<dbReference type="Pfam" id="PF02230">
    <property type="entry name" value="Abhydrolase_2"/>
    <property type="match status" value="1"/>
</dbReference>
<gene>
    <name evidence="4" type="ORF">JQC93_01030</name>
</gene>
<comment type="caution">
    <text evidence="4">The sequence shown here is derived from an EMBL/GenBank/DDBJ whole genome shotgun (WGS) entry which is preliminary data.</text>
</comment>
<accession>A0ABS2HFS8</accession>
<keyword evidence="2 4" id="KW-0378">Hydrolase</keyword>